<organism evidence="2 3">
    <name type="scientific">Gonium pectorale</name>
    <name type="common">Green alga</name>
    <dbReference type="NCBI Taxonomy" id="33097"/>
    <lineage>
        <taxon>Eukaryota</taxon>
        <taxon>Viridiplantae</taxon>
        <taxon>Chlorophyta</taxon>
        <taxon>core chlorophytes</taxon>
        <taxon>Chlorophyceae</taxon>
        <taxon>CS clade</taxon>
        <taxon>Chlamydomonadales</taxon>
        <taxon>Volvocaceae</taxon>
        <taxon>Gonium</taxon>
    </lineage>
</organism>
<keyword evidence="3" id="KW-1185">Reference proteome</keyword>
<sequence>MAPSDVWPGGAAAALTQLSGEDSKGNSRGLIGLFARSQRCRSSASSAHGADSESDDGDPNRFHYPGMPKEPKPVRLRDPYPGGRAEGAPGAGLDRPVEPLEHDGSTTIVFVKAGSEHRALLYLMQKVNRLFGLDDLLPEVSPEIAAYHYLLLKAPENDTLIDGDAATDLKVSTVSQLSGMVVRRIKVVARDPLLAGFMDSTAVQRRWVLGAGVVGELPVCVG</sequence>
<dbReference type="STRING" id="33097.A0A150GFV0"/>
<gene>
    <name evidence="2" type="ORF">GPECTOR_25g311</name>
</gene>
<name>A0A150GFV0_GONPE</name>
<reference evidence="3" key="1">
    <citation type="journal article" date="2016" name="Nat. Commun.">
        <title>The Gonium pectorale genome demonstrates co-option of cell cycle regulation during the evolution of multicellularity.</title>
        <authorList>
            <person name="Hanschen E.R."/>
            <person name="Marriage T.N."/>
            <person name="Ferris P.J."/>
            <person name="Hamaji T."/>
            <person name="Toyoda A."/>
            <person name="Fujiyama A."/>
            <person name="Neme R."/>
            <person name="Noguchi H."/>
            <person name="Minakuchi Y."/>
            <person name="Suzuki M."/>
            <person name="Kawai-Toyooka H."/>
            <person name="Smith D.R."/>
            <person name="Sparks H."/>
            <person name="Anderson J."/>
            <person name="Bakaric R."/>
            <person name="Luria V."/>
            <person name="Karger A."/>
            <person name="Kirschner M.W."/>
            <person name="Durand P.M."/>
            <person name="Michod R.E."/>
            <person name="Nozaki H."/>
            <person name="Olson B.J."/>
        </authorList>
    </citation>
    <scope>NUCLEOTIDE SEQUENCE [LARGE SCALE GENOMIC DNA]</scope>
    <source>
        <strain evidence="3">NIES-2863</strain>
    </source>
</reference>
<dbReference type="OrthoDB" id="537868at2759"/>
<feature type="compositionally biased region" description="Low complexity" evidence="1">
    <location>
        <begin position="79"/>
        <end position="92"/>
    </location>
</feature>
<evidence type="ECO:0000313" key="3">
    <source>
        <dbReference type="Proteomes" id="UP000075714"/>
    </source>
</evidence>
<feature type="region of interest" description="Disordered" evidence="1">
    <location>
        <begin position="42"/>
        <end position="96"/>
    </location>
</feature>
<dbReference type="AlphaFoldDB" id="A0A150GFV0"/>
<evidence type="ECO:0000256" key="1">
    <source>
        <dbReference type="SAM" id="MobiDB-lite"/>
    </source>
</evidence>
<accession>A0A150GFV0</accession>
<protein>
    <submittedName>
        <fullName evidence="2">Uncharacterized protein</fullName>
    </submittedName>
</protein>
<feature type="compositionally biased region" description="Basic and acidic residues" evidence="1">
    <location>
        <begin position="69"/>
        <end position="78"/>
    </location>
</feature>
<evidence type="ECO:0000313" key="2">
    <source>
        <dbReference type="EMBL" id="KXZ48727.1"/>
    </source>
</evidence>
<proteinExistence type="predicted"/>
<dbReference type="EMBL" id="LSYV01000026">
    <property type="protein sequence ID" value="KXZ48727.1"/>
    <property type="molecule type" value="Genomic_DNA"/>
</dbReference>
<dbReference type="Proteomes" id="UP000075714">
    <property type="component" value="Unassembled WGS sequence"/>
</dbReference>
<comment type="caution">
    <text evidence="2">The sequence shown here is derived from an EMBL/GenBank/DDBJ whole genome shotgun (WGS) entry which is preliminary data.</text>
</comment>